<dbReference type="PANTHER" id="PTHR30461:SF2">
    <property type="entry name" value="SERINE RECOMBINASE PINE-RELATED"/>
    <property type="match status" value="1"/>
</dbReference>
<keyword evidence="2" id="KW-0233">DNA recombination</keyword>
<dbReference type="EMBL" id="DAAMGM010000006">
    <property type="protein sequence ID" value="HAC6574639.1"/>
    <property type="molecule type" value="Genomic_DNA"/>
</dbReference>
<evidence type="ECO:0000256" key="1">
    <source>
        <dbReference type="ARBA" id="ARBA00023125"/>
    </source>
</evidence>
<dbReference type="PANTHER" id="PTHR30461">
    <property type="entry name" value="DNA-INVERTASE FROM LAMBDOID PROPHAGE"/>
    <property type="match status" value="1"/>
</dbReference>
<evidence type="ECO:0000313" key="5">
    <source>
        <dbReference type="EMBL" id="HAC6574639.1"/>
    </source>
</evidence>
<feature type="region of interest" description="Disordered" evidence="3">
    <location>
        <begin position="71"/>
        <end position="101"/>
    </location>
</feature>
<proteinExistence type="predicted"/>
<dbReference type="PROSITE" id="PS51736">
    <property type="entry name" value="RECOMBINASES_3"/>
    <property type="match status" value="1"/>
</dbReference>
<name>A0A701ZCZ7_SALER</name>
<dbReference type="InterPro" id="IPR006119">
    <property type="entry name" value="Resolv_N"/>
</dbReference>
<dbReference type="Gene3D" id="3.40.50.1390">
    <property type="entry name" value="Resolvase, N-terminal catalytic domain"/>
    <property type="match status" value="1"/>
</dbReference>
<evidence type="ECO:0000259" key="4">
    <source>
        <dbReference type="PROSITE" id="PS51736"/>
    </source>
</evidence>
<protein>
    <submittedName>
        <fullName evidence="5">Recombinase family protein</fullName>
    </submittedName>
</protein>
<gene>
    <name evidence="5" type="ORF">G0B27_10360</name>
</gene>
<dbReference type="AlphaFoldDB" id="A0A701ZCZ7"/>
<organism evidence="5">
    <name type="scientific">Salmonella enterica</name>
    <name type="common">Salmonella choleraesuis</name>
    <dbReference type="NCBI Taxonomy" id="28901"/>
    <lineage>
        <taxon>Bacteria</taxon>
        <taxon>Pseudomonadati</taxon>
        <taxon>Pseudomonadota</taxon>
        <taxon>Gammaproteobacteria</taxon>
        <taxon>Enterobacterales</taxon>
        <taxon>Enterobacteriaceae</taxon>
        <taxon>Salmonella</taxon>
    </lineage>
</organism>
<evidence type="ECO:0000256" key="2">
    <source>
        <dbReference type="ARBA" id="ARBA00023172"/>
    </source>
</evidence>
<dbReference type="InterPro" id="IPR050639">
    <property type="entry name" value="SSR_resolvase"/>
</dbReference>
<keyword evidence="1" id="KW-0238">DNA-binding</keyword>
<evidence type="ECO:0000256" key="3">
    <source>
        <dbReference type="SAM" id="MobiDB-lite"/>
    </source>
</evidence>
<dbReference type="GO" id="GO:0000150">
    <property type="term" value="F:DNA strand exchange activity"/>
    <property type="evidence" value="ECO:0007669"/>
    <property type="project" value="InterPro"/>
</dbReference>
<feature type="domain" description="Resolvase/invertase-type recombinase catalytic" evidence="4">
    <location>
        <begin position="1"/>
        <end position="72"/>
    </location>
</feature>
<reference evidence="5" key="1">
    <citation type="journal article" date="2018" name="Genome Biol.">
        <title>SKESA: strategic k-mer extension for scrupulous assemblies.</title>
        <authorList>
            <person name="Souvorov A."/>
            <person name="Agarwala R."/>
            <person name="Lipman D.J."/>
        </authorList>
    </citation>
    <scope>NUCLEOTIDE SEQUENCE</scope>
    <source>
        <strain evidence="5">232-84</strain>
    </source>
</reference>
<dbReference type="SUPFAM" id="SSF53041">
    <property type="entry name" value="Resolvase-like"/>
    <property type="match status" value="1"/>
</dbReference>
<dbReference type="InterPro" id="IPR036162">
    <property type="entry name" value="Resolvase-like_N_sf"/>
</dbReference>
<dbReference type="CDD" id="cd03768">
    <property type="entry name" value="SR_ResInv"/>
    <property type="match status" value="1"/>
</dbReference>
<feature type="compositionally biased region" description="Basic residues" evidence="3">
    <location>
        <begin position="71"/>
        <end position="81"/>
    </location>
</feature>
<feature type="compositionally biased region" description="Polar residues" evidence="3">
    <location>
        <begin position="92"/>
        <end position="101"/>
    </location>
</feature>
<comment type="caution">
    <text evidence="5">The sequence shown here is derived from an EMBL/GenBank/DDBJ whole genome shotgun (WGS) entry which is preliminary data.</text>
</comment>
<accession>A0A701ZCZ7</accession>
<dbReference type="GO" id="GO:0003677">
    <property type="term" value="F:DNA binding"/>
    <property type="evidence" value="ECO:0007669"/>
    <property type="project" value="UniProtKB-KW"/>
</dbReference>
<sequence>MNYLGQSMRHLVVLVEKLRVRGINFRSLTDSIDTSTSMGRFFFHIMGALTEMERELIVERIRAGLEAARSKGRIGGRRPKLTVRACNRNHSESQSVSPGSQ</sequence>
<dbReference type="Pfam" id="PF00239">
    <property type="entry name" value="Resolvase"/>
    <property type="match status" value="1"/>
</dbReference>
<reference evidence="5" key="2">
    <citation type="submission" date="2018-07" db="EMBL/GenBank/DDBJ databases">
        <authorList>
            <consortium name="NCBI Pathogen Detection Project"/>
        </authorList>
    </citation>
    <scope>NUCLEOTIDE SEQUENCE</scope>
    <source>
        <strain evidence="5">232-84</strain>
    </source>
</reference>